<evidence type="ECO:0000256" key="2">
    <source>
        <dbReference type="SAM" id="SignalP"/>
    </source>
</evidence>
<feature type="signal peptide" evidence="2">
    <location>
        <begin position="1"/>
        <end position="30"/>
    </location>
</feature>
<dbReference type="RefSeq" id="WP_395507681.1">
    <property type="nucleotide sequence ID" value="NZ_JBBDHD010000002.1"/>
</dbReference>
<sequence>MGIRHQAKVRGGAAVAVVALLAVTAAGCGAGGGGDAKGAAKPSQPQSQNAGAQASAPGKEQSAAPAVVIATLKGQEGMVLEINSVQRDPGGFLTVTGQLKNTGSASYKDTVAWRGIELKGTGESVAGATLVDKAGKKRYYVLRDTESRCLCTTGVSSVDAGQAIPFFAQFPTPPASTSEVEFNLPTFAPATVKISG</sequence>
<dbReference type="EMBL" id="JBBDHD010000002">
    <property type="protein sequence ID" value="MFH7593717.1"/>
    <property type="molecule type" value="Genomic_DNA"/>
</dbReference>
<comment type="caution">
    <text evidence="3">The sequence shown here is derived from an EMBL/GenBank/DDBJ whole genome shotgun (WGS) entry which is preliminary data.</text>
</comment>
<evidence type="ECO:0000256" key="1">
    <source>
        <dbReference type="SAM" id="MobiDB-lite"/>
    </source>
</evidence>
<dbReference type="Proteomes" id="UP001610631">
    <property type="component" value="Unassembled WGS sequence"/>
</dbReference>
<evidence type="ECO:0008006" key="5">
    <source>
        <dbReference type="Google" id="ProtNLM"/>
    </source>
</evidence>
<proteinExistence type="predicted"/>
<feature type="chain" id="PRO_5047031669" description="Secreted protein" evidence="2">
    <location>
        <begin position="31"/>
        <end position="196"/>
    </location>
</feature>
<keyword evidence="2" id="KW-0732">Signal</keyword>
<gene>
    <name evidence="3" type="ORF">WDV06_01250</name>
</gene>
<reference evidence="3 4" key="1">
    <citation type="submission" date="2024-03" db="EMBL/GenBank/DDBJ databases">
        <title>Whole genome sequencing of Streptomyces racemochromogenes, to identify antimicrobial biosynthetic gene clusters.</title>
        <authorList>
            <person name="Suryawanshi P."/>
            <person name="Krishnaraj P.U."/>
            <person name="Arun Y.P."/>
            <person name="Suryawanshi M.P."/>
            <person name="Rakshit O."/>
        </authorList>
    </citation>
    <scope>NUCLEOTIDE SEQUENCE [LARGE SCALE GENOMIC DNA]</scope>
    <source>
        <strain evidence="3 4">AUDT626</strain>
    </source>
</reference>
<protein>
    <recommendedName>
        <fullName evidence="5">Secreted protein</fullName>
    </recommendedName>
</protein>
<dbReference type="PROSITE" id="PS51257">
    <property type="entry name" value="PROKAR_LIPOPROTEIN"/>
    <property type="match status" value="1"/>
</dbReference>
<feature type="region of interest" description="Disordered" evidence="1">
    <location>
        <begin position="32"/>
        <end position="59"/>
    </location>
</feature>
<accession>A0ABW7P606</accession>
<keyword evidence="4" id="KW-1185">Reference proteome</keyword>
<name>A0ABW7P606_9ACTN</name>
<feature type="compositionally biased region" description="Polar residues" evidence="1">
    <location>
        <begin position="43"/>
        <end position="52"/>
    </location>
</feature>
<organism evidence="3 4">
    <name type="scientific">Streptomyces racemochromogenes</name>
    <dbReference type="NCBI Taxonomy" id="67353"/>
    <lineage>
        <taxon>Bacteria</taxon>
        <taxon>Bacillati</taxon>
        <taxon>Actinomycetota</taxon>
        <taxon>Actinomycetes</taxon>
        <taxon>Kitasatosporales</taxon>
        <taxon>Streptomycetaceae</taxon>
        <taxon>Streptomyces</taxon>
    </lineage>
</organism>
<evidence type="ECO:0000313" key="3">
    <source>
        <dbReference type="EMBL" id="MFH7593717.1"/>
    </source>
</evidence>
<evidence type="ECO:0000313" key="4">
    <source>
        <dbReference type="Proteomes" id="UP001610631"/>
    </source>
</evidence>